<dbReference type="VEuPathDB" id="FungiDB:YALI1_B18727g"/>
<dbReference type="Proteomes" id="UP000182444">
    <property type="component" value="Chromosome 1B"/>
</dbReference>
<feature type="compositionally biased region" description="Gly residues" evidence="1">
    <location>
        <begin position="403"/>
        <end position="412"/>
    </location>
</feature>
<dbReference type="GO" id="GO:0003676">
    <property type="term" value="F:nucleic acid binding"/>
    <property type="evidence" value="ECO:0007669"/>
    <property type="project" value="InterPro"/>
</dbReference>
<dbReference type="eggNOG" id="ENOG502QTQR">
    <property type="taxonomic scope" value="Eukaryota"/>
</dbReference>
<dbReference type="PANTHER" id="PTHR28083:SF1">
    <property type="entry name" value="GOOD FOR FULL DBP5 ACTIVITY PROTEIN 2"/>
    <property type="match status" value="1"/>
</dbReference>
<organism evidence="3 5">
    <name type="scientific">Yarrowia lipolytica</name>
    <name type="common">Candida lipolytica</name>
    <dbReference type="NCBI Taxonomy" id="4952"/>
    <lineage>
        <taxon>Eukaryota</taxon>
        <taxon>Fungi</taxon>
        <taxon>Dikarya</taxon>
        <taxon>Ascomycota</taxon>
        <taxon>Saccharomycotina</taxon>
        <taxon>Dipodascomycetes</taxon>
        <taxon>Dipodascales</taxon>
        <taxon>Dipodascales incertae sedis</taxon>
        <taxon>Yarrowia</taxon>
    </lineage>
</organism>
<dbReference type="Gene3D" id="3.30.420.10">
    <property type="entry name" value="Ribonuclease H-like superfamily/Ribonuclease H"/>
    <property type="match status" value="1"/>
</dbReference>
<evidence type="ECO:0000313" key="4">
    <source>
        <dbReference type="EMBL" id="RDW23812.1"/>
    </source>
</evidence>
<dbReference type="InterPro" id="IPR048519">
    <property type="entry name" value="Gfd2/YDR514C-like_C"/>
</dbReference>
<dbReference type="VEuPathDB" id="FungiDB:YALI0_B14179g"/>
<dbReference type="KEGG" id="yli:2907571"/>
<protein>
    <recommendedName>
        <fullName evidence="2">Gfd2/YDR514C-like C-terminal domain-containing protein</fullName>
    </recommendedName>
</protein>
<reference evidence="4 6" key="2">
    <citation type="submission" date="2018-07" db="EMBL/GenBank/DDBJ databases">
        <title>Draft Genome Assemblies for Five Robust Yarrowia lipolytica Strains Exhibiting High Lipid Production and Pentose Sugar Utilization and Sugar Alcohol Secretion from Undetoxified Lignocellulosic Biomass Hydrolysates.</title>
        <authorList>
            <consortium name="DOE Joint Genome Institute"/>
            <person name="Walker C."/>
            <person name="Ryu S."/>
            <person name="Na H."/>
            <person name="Zane M."/>
            <person name="LaButti K."/>
            <person name="Lipzen A."/>
            <person name="Haridas S."/>
            <person name="Barry K."/>
            <person name="Grigoriev I.V."/>
            <person name="Quarterman J."/>
            <person name="Slininger P."/>
            <person name="Dien B."/>
            <person name="Trinh C.T."/>
        </authorList>
    </citation>
    <scope>NUCLEOTIDE SEQUENCE [LARGE SCALE GENOMIC DNA]</scope>
    <source>
        <strain evidence="4 6">YB392</strain>
    </source>
</reference>
<evidence type="ECO:0000256" key="1">
    <source>
        <dbReference type="SAM" id="MobiDB-lite"/>
    </source>
</evidence>
<gene>
    <name evidence="4" type="ORF">B0I71DRAFT_135372</name>
    <name evidence="3" type="ORF">YALI1_B18727g</name>
</gene>
<evidence type="ECO:0000313" key="6">
    <source>
        <dbReference type="Proteomes" id="UP000256601"/>
    </source>
</evidence>
<dbReference type="EMBL" id="CP017554">
    <property type="protein sequence ID" value="AOW01681.1"/>
    <property type="molecule type" value="Genomic_DNA"/>
</dbReference>
<dbReference type="GO" id="GO:0005634">
    <property type="term" value="C:nucleus"/>
    <property type="evidence" value="ECO:0007669"/>
    <property type="project" value="TreeGrafter"/>
</dbReference>
<dbReference type="AlphaFoldDB" id="A0A1H6PQK0"/>
<dbReference type="Pfam" id="PF21762">
    <property type="entry name" value="DEDDh_C"/>
    <property type="match status" value="1"/>
</dbReference>
<dbReference type="PANTHER" id="PTHR28083">
    <property type="entry name" value="GOOD FOR FULL DBP5 ACTIVITY PROTEIN 2"/>
    <property type="match status" value="1"/>
</dbReference>
<dbReference type="RefSeq" id="XP_500872.1">
    <property type="nucleotide sequence ID" value="XM_500872.1"/>
</dbReference>
<sequence>MQLRIPAPYNTLQQPPANRGVFICIDTETAEHHAGVITEIGVAVMRFHPIGQPDKPYAAPKISAQHFVVKERSSDRYRNGNYVPDHRDFFCYGTSQVAPLADIRTVWKELLTGLTAGFDQDPVYYVGHCISGDLNELKKMDFHIPELPIIDTEKIWRCIKKQGKGNLTYLLEAFCIPHAFLHNAGNDAYLNLMVFQALCDPVVRQEHSVGTKFNYDPRTPHNKRRRKKAIDYPIEYANDYDTLETNVKYLGKLDGCNRFIKIGNLEEEEELIPRMLPAVVVKADSLAKEAVLGPNSDRYERQKLSEDVEMTGQTVGPMDMLVQPALQGRGRSPNNQQYLPSHSGFDRPTYTARRYDQDNNQGARAAHNRQGMYNNRGQNHKKRRQPRGDFQGARSRDSSQKRGSGGASGTQE</sequence>
<dbReference type="OrthoDB" id="5953249at2759"/>
<feature type="region of interest" description="Disordered" evidence="1">
    <location>
        <begin position="325"/>
        <end position="412"/>
    </location>
</feature>
<evidence type="ECO:0000313" key="5">
    <source>
        <dbReference type="Proteomes" id="UP000182444"/>
    </source>
</evidence>
<accession>A0A1H6PQK0</accession>
<dbReference type="InterPro" id="IPR040151">
    <property type="entry name" value="Gfd2/YDR514C-like"/>
</dbReference>
<dbReference type="InterPro" id="IPR012337">
    <property type="entry name" value="RNaseH-like_sf"/>
</dbReference>
<evidence type="ECO:0000259" key="2">
    <source>
        <dbReference type="Pfam" id="PF21762"/>
    </source>
</evidence>
<name>A0A1H6PQK0_YARLL</name>
<dbReference type="Proteomes" id="UP000256601">
    <property type="component" value="Unassembled WGS sequence"/>
</dbReference>
<dbReference type="EMBL" id="KZ859064">
    <property type="protein sequence ID" value="RDW23812.1"/>
    <property type="molecule type" value="Genomic_DNA"/>
</dbReference>
<feature type="domain" description="Gfd2/YDR514C-like C-terminal" evidence="2">
    <location>
        <begin position="21"/>
        <end position="195"/>
    </location>
</feature>
<proteinExistence type="predicted"/>
<evidence type="ECO:0000313" key="3">
    <source>
        <dbReference type="EMBL" id="AOW01681.1"/>
    </source>
</evidence>
<reference evidence="3 5" key="1">
    <citation type="journal article" date="2016" name="PLoS ONE">
        <title>Sequence Assembly of Yarrowia lipolytica Strain W29/CLIB89 Shows Transposable Element Diversity.</title>
        <authorList>
            <person name="Magnan C."/>
            <person name="Yu J."/>
            <person name="Chang I."/>
            <person name="Jahn E."/>
            <person name="Kanomata Y."/>
            <person name="Wu J."/>
            <person name="Zeller M."/>
            <person name="Oakes M."/>
            <person name="Baldi P."/>
            <person name="Sandmeyer S."/>
        </authorList>
    </citation>
    <scope>NUCLEOTIDE SEQUENCE [LARGE SCALE GENOMIC DNA]</scope>
    <source>
        <strain evidence="3">CLIB89</strain>
        <strain evidence="5">CLIB89(W29)</strain>
    </source>
</reference>
<dbReference type="GeneID" id="2907571"/>
<dbReference type="InterPro" id="IPR036397">
    <property type="entry name" value="RNaseH_sf"/>
</dbReference>
<dbReference type="SUPFAM" id="SSF53098">
    <property type="entry name" value="Ribonuclease H-like"/>
    <property type="match status" value="1"/>
</dbReference>